<dbReference type="FunFam" id="2.40.50.140:FF:000303">
    <property type="entry name" value="Protection of telomeres protein 1"/>
    <property type="match status" value="1"/>
</dbReference>
<feature type="region of interest" description="Disordered" evidence="8">
    <location>
        <begin position="111"/>
        <end position="132"/>
    </location>
</feature>
<evidence type="ECO:0000313" key="10">
    <source>
        <dbReference type="EMBL" id="PSN65909.1"/>
    </source>
</evidence>
<dbReference type="InterPro" id="IPR028389">
    <property type="entry name" value="POT1"/>
</dbReference>
<dbReference type="Pfam" id="PF16686">
    <property type="entry name" value="POT1PC"/>
    <property type="match status" value="1"/>
</dbReference>
<dbReference type="PANTHER" id="PTHR14513">
    <property type="entry name" value="PROTECTION OF TELOMERES 1"/>
    <property type="match status" value="1"/>
</dbReference>
<dbReference type="AlphaFoldDB" id="A0A2T2NKN0"/>
<dbReference type="EMBL" id="KZ678136">
    <property type="protein sequence ID" value="PSN65909.1"/>
    <property type="molecule type" value="Genomic_DNA"/>
</dbReference>
<proteinExistence type="inferred from homology"/>
<comment type="similarity">
    <text evidence="3">Belongs to the telombin family.</text>
</comment>
<feature type="compositionally biased region" description="Basic and acidic residues" evidence="8">
    <location>
        <begin position="315"/>
        <end position="324"/>
    </location>
</feature>
<evidence type="ECO:0000256" key="5">
    <source>
        <dbReference type="ARBA" id="ARBA00022895"/>
    </source>
</evidence>
<feature type="region of interest" description="Disordered" evidence="8">
    <location>
        <begin position="293"/>
        <end position="324"/>
    </location>
</feature>
<protein>
    <recommendedName>
        <fullName evidence="9">Protection of telomeres protein 1 ssDNA-binding domain-containing protein</fullName>
    </recommendedName>
</protein>
<keyword evidence="5" id="KW-0779">Telomere</keyword>
<feature type="domain" description="Protection of telomeres protein 1 ssDNA-binding" evidence="9">
    <location>
        <begin position="141"/>
        <end position="285"/>
    </location>
</feature>
<evidence type="ECO:0000256" key="8">
    <source>
        <dbReference type="SAM" id="MobiDB-lite"/>
    </source>
</evidence>
<dbReference type="GO" id="GO:0016233">
    <property type="term" value="P:telomere capping"/>
    <property type="evidence" value="ECO:0007669"/>
    <property type="project" value="TreeGrafter"/>
</dbReference>
<dbReference type="GO" id="GO:0032210">
    <property type="term" value="P:regulation of telomere maintenance via telomerase"/>
    <property type="evidence" value="ECO:0007669"/>
    <property type="project" value="TreeGrafter"/>
</dbReference>
<dbReference type="InterPro" id="IPR032042">
    <property type="entry name" value="POT1PC"/>
</dbReference>
<dbReference type="STRING" id="1448308.A0A2T2NKN0"/>
<evidence type="ECO:0000256" key="6">
    <source>
        <dbReference type="ARBA" id="ARBA00023125"/>
    </source>
</evidence>
<keyword evidence="6" id="KW-0238">DNA-binding</keyword>
<sequence>MRFRFFRRSADDLPSGKLGDIVIVYDAKVSPYAGQLNVVSNATARSYALFFSSKDISSPQLSSLVQAGTARTPYHDTKPMRSTSPTTLEHMAVVHMKESAKSYLELLQHAPASPPAKRAPESHPATTWKAPQPSRADRSVLIKDIALYKYHDIRGQVIKMFYSSLGSTTDVYVTDYTENKSLYNYQDPADAEIQDLGRGRAWNGPYGQLTLQVRLYGAHAIWARENVSEGDYYFLRNIRIRLSQENKLEGAMHEDHVNPSQVDIRTLTSESEIDAIKERREKYEAQRMKRLASPNVSPNVPVKASAKSRKKKKERQLEKHQQERMAEEMLEIDEAERAGTNINVRSVNPDISLSTLADIVHNPSLQYRTPDGVKIDLPFVNCKYRARVRVVDFYPPDLRDFIHWKSDCEWNPPTKQADYIRDHWEWAFMLLLEDANLQPGSEPVRLRTVITNKAAQYLIKMDAADPDDDPKLLLQLKEKMHILWGNLQELKEELEPMGVKFPLPAGDARLSNKPFVCCIEEYGVEVPVSSRNIDGWQRTHGLFSTTIT</sequence>
<dbReference type="GO" id="GO:0000783">
    <property type="term" value="C:nuclear telomere cap complex"/>
    <property type="evidence" value="ECO:0007669"/>
    <property type="project" value="TreeGrafter"/>
</dbReference>
<dbReference type="GO" id="GO:0010521">
    <property type="term" value="F:telomerase inhibitor activity"/>
    <property type="evidence" value="ECO:0007669"/>
    <property type="project" value="TreeGrafter"/>
</dbReference>
<dbReference type="Gene3D" id="2.40.50.140">
    <property type="entry name" value="Nucleic acid-binding proteins"/>
    <property type="match status" value="2"/>
</dbReference>
<evidence type="ECO:0000256" key="3">
    <source>
        <dbReference type="ARBA" id="ARBA00008442"/>
    </source>
</evidence>
<dbReference type="GO" id="GO:0098505">
    <property type="term" value="F:G-rich strand telomeric DNA binding"/>
    <property type="evidence" value="ECO:0007669"/>
    <property type="project" value="TreeGrafter"/>
</dbReference>
<name>A0A2T2NKN0_CORCC</name>
<dbReference type="InterPro" id="IPR012340">
    <property type="entry name" value="NA-bd_OB-fold"/>
</dbReference>
<evidence type="ECO:0000256" key="4">
    <source>
        <dbReference type="ARBA" id="ARBA00022454"/>
    </source>
</evidence>
<evidence type="ECO:0000259" key="9">
    <source>
        <dbReference type="Pfam" id="PF16686"/>
    </source>
</evidence>
<keyword evidence="7" id="KW-0539">Nucleus</keyword>
<gene>
    <name evidence="10" type="ORF">BS50DRAFT_588707</name>
</gene>
<dbReference type="SUPFAM" id="SSF50249">
    <property type="entry name" value="Nucleic acid-binding proteins"/>
    <property type="match status" value="2"/>
</dbReference>
<evidence type="ECO:0000256" key="1">
    <source>
        <dbReference type="ARBA" id="ARBA00004123"/>
    </source>
</evidence>
<comment type="subcellular location">
    <subcellularLocation>
        <location evidence="2">Chromosome</location>
        <location evidence="2">Telomere</location>
    </subcellularLocation>
    <subcellularLocation>
        <location evidence="1">Nucleus</location>
    </subcellularLocation>
</comment>
<evidence type="ECO:0000256" key="7">
    <source>
        <dbReference type="ARBA" id="ARBA00023242"/>
    </source>
</evidence>
<evidence type="ECO:0000256" key="2">
    <source>
        <dbReference type="ARBA" id="ARBA00004574"/>
    </source>
</evidence>
<accession>A0A2T2NKN0</accession>
<reference evidence="10 11" key="1">
    <citation type="journal article" date="2018" name="Front. Microbiol.">
        <title>Genome-Wide Analysis of Corynespora cassiicola Leaf Fall Disease Putative Effectors.</title>
        <authorList>
            <person name="Lopez D."/>
            <person name="Ribeiro S."/>
            <person name="Label P."/>
            <person name="Fumanal B."/>
            <person name="Venisse J.S."/>
            <person name="Kohler A."/>
            <person name="de Oliveira R.R."/>
            <person name="Labutti K."/>
            <person name="Lipzen A."/>
            <person name="Lail K."/>
            <person name="Bauer D."/>
            <person name="Ohm R.A."/>
            <person name="Barry K.W."/>
            <person name="Spatafora J."/>
            <person name="Grigoriev I.V."/>
            <person name="Martin F.M."/>
            <person name="Pujade-Renaud V."/>
        </authorList>
    </citation>
    <scope>NUCLEOTIDE SEQUENCE [LARGE SCALE GENOMIC DNA]</scope>
    <source>
        <strain evidence="10 11">Philippines</strain>
    </source>
</reference>
<evidence type="ECO:0000313" key="11">
    <source>
        <dbReference type="Proteomes" id="UP000240883"/>
    </source>
</evidence>
<dbReference type="OrthoDB" id="2186770at2759"/>
<organism evidence="10 11">
    <name type="scientific">Corynespora cassiicola Philippines</name>
    <dbReference type="NCBI Taxonomy" id="1448308"/>
    <lineage>
        <taxon>Eukaryota</taxon>
        <taxon>Fungi</taxon>
        <taxon>Dikarya</taxon>
        <taxon>Ascomycota</taxon>
        <taxon>Pezizomycotina</taxon>
        <taxon>Dothideomycetes</taxon>
        <taxon>Pleosporomycetidae</taxon>
        <taxon>Pleosporales</taxon>
        <taxon>Corynesporascaceae</taxon>
        <taxon>Corynespora</taxon>
    </lineage>
</organism>
<dbReference type="Proteomes" id="UP000240883">
    <property type="component" value="Unassembled WGS sequence"/>
</dbReference>
<keyword evidence="4" id="KW-0158">Chromosome</keyword>
<dbReference type="PANTHER" id="PTHR14513:SF0">
    <property type="entry name" value="PROTECTION OF TELOMERES PROTEIN 1"/>
    <property type="match status" value="1"/>
</dbReference>
<keyword evidence="11" id="KW-1185">Reference proteome</keyword>